<protein>
    <recommendedName>
        <fullName evidence="3">SEC-C motif-containing protein</fullName>
    </recommendedName>
</protein>
<name>A0A1H5ZQL8_9BACT</name>
<dbReference type="Proteomes" id="UP000236728">
    <property type="component" value="Unassembled WGS sequence"/>
</dbReference>
<gene>
    <name evidence="1" type="ORF">SAMN05421819_2815</name>
</gene>
<dbReference type="OrthoDB" id="9782387at2"/>
<evidence type="ECO:0000313" key="1">
    <source>
        <dbReference type="EMBL" id="SEG38501.1"/>
    </source>
</evidence>
<accession>A0A1H5ZQL8</accession>
<organism evidence="1 2">
    <name type="scientific">Bryocella elongata</name>
    <dbReference type="NCBI Taxonomy" id="863522"/>
    <lineage>
        <taxon>Bacteria</taxon>
        <taxon>Pseudomonadati</taxon>
        <taxon>Acidobacteriota</taxon>
        <taxon>Terriglobia</taxon>
        <taxon>Terriglobales</taxon>
        <taxon>Acidobacteriaceae</taxon>
        <taxon>Bryocella</taxon>
    </lineage>
</organism>
<sequence>MLTPDYQQFVQAEPPADGLTVSAWRGVIQPYSDDAAARSILCDIEAERTLWISAGSIRPGASTESHWAHPLLVNMAAPCEVMVCTQPDAVPRAYLLSPRYQPYYADTAVHPHPRSDQTIDYSGRPLPGLCVFSSAEFRFVEDADYYTQFLDQLTQYVAKHLVWLRTRRLCRKIGHVVTPLYQPLPGEAIVEDAPRFQWVQTRSGPARAMDFWSGYWPGRSAKAMTPAEHLRQIKPTLPCWCGRHKMYGECHRNSDSVLAGEQEHP</sequence>
<evidence type="ECO:0000313" key="2">
    <source>
        <dbReference type="Proteomes" id="UP000236728"/>
    </source>
</evidence>
<reference evidence="1 2" key="1">
    <citation type="submission" date="2016-10" db="EMBL/GenBank/DDBJ databases">
        <authorList>
            <person name="de Groot N.N."/>
        </authorList>
    </citation>
    <scope>NUCLEOTIDE SEQUENCE [LARGE SCALE GENOMIC DNA]</scope>
    <source>
        <strain evidence="1 2">DSM 22489</strain>
    </source>
</reference>
<proteinExistence type="predicted"/>
<dbReference type="AlphaFoldDB" id="A0A1H5ZQL8"/>
<keyword evidence="2" id="KW-1185">Reference proteome</keyword>
<dbReference type="RefSeq" id="WP_103933671.1">
    <property type="nucleotide sequence ID" value="NZ_FNVA01000004.1"/>
</dbReference>
<dbReference type="EMBL" id="FNVA01000004">
    <property type="protein sequence ID" value="SEG38501.1"/>
    <property type="molecule type" value="Genomic_DNA"/>
</dbReference>
<evidence type="ECO:0008006" key="3">
    <source>
        <dbReference type="Google" id="ProtNLM"/>
    </source>
</evidence>